<proteinExistence type="inferred from homology"/>
<organism evidence="3">
    <name type="scientific">marine metagenome</name>
    <dbReference type="NCBI Taxonomy" id="408172"/>
    <lineage>
        <taxon>unclassified sequences</taxon>
        <taxon>metagenomes</taxon>
        <taxon>ecological metagenomes</taxon>
    </lineage>
</organism>
<dbReference type="InterPro" id="IPR027417">
    <property type="entry name" value="P-loop_NTPase"/>
</dbReference>
<dbReference type="Pfam" id="PF00005">
    <property type="entry name" value="ABC_tran"/>
    <property type="match status" value="1"/>
</dbReference>
<dbReference type="PANTHER" id="PTHR42798">
    <property type="entry name" value="LIPOPROTEIN-RELEASING SYSTEM ATP-BINDING PROTEIN LOLD"/>
    <property type="match status" value="1"/>
</dbReference>
<feature type="non-terminal residue" evidence="3">
    <location>
        <position position="144"/>
    </location>
</feature>
<protein>
    <recommendedName>
        <fullName evidence="2">ABC transporter domain-containing protein</fullName>
    </recommendedName>
</protein>
<dbReference type="EMBL" id="UINC01087734">
    <property type="protein sequence ID" value="SVC37346.1"/>
    <property type="molecule type" value="Genomic_DNA"/>
</dbReference>
<evidence type="ECO:0000256" key="1">
    <source>
        <dbReference type="ARBA" id="ARBA00005417"/>
    </source>
</evidence>
<accession>A0A382LLB4</accession>
<name>A0A382LLB4_9ZZZZ</name>
<dbReference type="AlphaFoldDB" id="A0A382LLB4"/>
<reference evidence="3" key="1">
    <citation type="submission" date="2018-05" db="EMBL/GenBank/DDBJ databases">
        <authorList>
            <person name="Lanie J.A."/>
            <person name="Ng W.-L."/>
            <person name="Kazmierczak K.M."/>
            <person name="Andrzejewski T.M."/>
            <person name="Davidsen T.M."/>
            <person name="Wayne K.J."/>
            <person name="Tettelin H."/>
            <person name="Glass J.I."/>
            <person name="Rusch D."/>
            <person name="Podicherti R."/>
            <person name="Tsui H.-C.T."/>
            <person name="Winkler M.E."/>
        </authorList>
    </citation>
    <scope>NUCLEOTIDE SEQUENCE</scope>
</reference>
<feature type="domain" description="ABC transporter" evidence="2">
    <location>
        <begin position="1"/>
        <end position="130"/>
    </location>
</feature>
<dbReference type="InterPro" id="IPR003439">
    <property type="entry name" value="ABC_transporter-like_ATP-bd"/>
</dbReference>
<gene>
    <name evidence="3" type="ORF">METZ01_LOCUS290200</name>
</gene>
<evidence type="ECO:0000259" key="2">
    <source>
        <dbReference type="Pfam" id="PF00005"/>
    </source>
</evidence>
<dbReference type="SUPFAM" id="SSF52540">
    <property type="entry name" value="P-loop containing nucleoside triphosphate hydrolases"/>
    <property type="match status" value="1"/>
</dbReference>
<comment type="similarity">
    <text evidence="1">Belongs to the ABC transporter superfamily.</text>
</comment>
<dbReference type="GO" id="GO:0005524">
    <property type="term" value="F:ATP binding"/>
    <property type="evidence" value="ECO:0007669"/>
    <property type="project" value="InterPro"/>
</dbReference>
<sequence length="144" mass="15899">MGPSGSGKSTLMNILGTLDLSYYGEICIDGVEISSHVDLNSIRSSKLGFVFQFHHLLPEFTIIENLEIPGLINNGNGMNKKDIMELLFHIGLEERINHYPDEISGGEKQRVAVIRSLVGNPLLILADEPTGNLDRENSQLLLNL</sequence>
<dbReference type="GO" id="GO:0016887">
    <property type="term" value="F:ATP hydrolysis activity"/>
    <property type="evidence" value="ECO:0007669"/>
    <property type="project" value="InterPro"/>
</dbReference>
<dbReference type="PANTHER" id="PTHR42798:SF7">
    <property type="entry name" value="ALPHA-D-RIBOSE 1-METHYLPHOSPHONATE 5-TRIPHOSPHATE SYNTHASE SUBUNIT PHNL"/>
    <property type="match status" value="1"/>
</dbReference>
<evidence type="ECO:0000313" key="3">
    <source>
        <dbReference type="EMBL" id="SVC37346.1"/>
    </source>
</evidence>
<dbReference type="Gene3D" id="3.40.50.300">
    <property type="entry name" value="P-loop containing nucleotide triphosphate hydrolases"/>
    <property type="match status" value="1"/>
</dbReference>